<evidence type="ECO:0000313" key="1">
    <source>
        <dbReference type="EMBL" id="KAI4869978.1"/>
    </source>
</evidence>
<reference evidence="1 2" key="1">
    <citation type="journal article" date="2022" name="New Phytol.">
        <title>Ecological generalism drives hyperdiversity of secondary metabolite gene clusters in xylarialean endophytes.</title>
        <authorList>
            <person name="Franco M.E.E."/>
            <person name="Wisecaver J.H."/>
            <person name="Arnold A.E."/>
            <person name="Ju Y.M."/>
            <person name="Slot J.C."/>
            <person name="Ahrendt S."/>
            <person name="Moore L.P."/>
            <person name="Eastman K.E."/>
            <person name="Scott K."/>
            <person name="Konkel Z."/>
            <person name="Mondo S.J."/>
            <person name="Kuo A."/>
            <person name="Hayes R.D."/>
            <person name="Haridas S."/>
            <person name="Andreopoulos B."/>
            <person name="Riley R."/>
            <person name="LaButti K."/>
            <person name="Pangilinan J."/>
            <person name="Lipzen A."/>
            <person name="Amirebrahimi M."/>
            <person name="Yan J."/>
            <person name="Adam C."/>
            <person name="Keymanesh K."/>
            <person name="Ng V."/>
            <person name="Louie K."/>
            <person name="Northen T."/>
            <person name="Drula E."/>
            <person name="Henrissat B."/>
            <person name="Hsieh H.M."/>
            <person name="Youens-Clark K."/>
            <person name="Lutzoni F."/>
            <person name="Miadlikowska J."/>
            <person name="Eastwood D.C."/>
            <person name="Hamelin R.C."/>
            <person name="Grigoriev I.V."/>
            <person name="U'Ren J.M."/>
        </authorList>
    </citation>
    <scope>NUCLEOTIDE SEQUENCE [LARGE SCALE GENOMIC DNA]</scope>
    <source>
        <strain evidence="1 2">CBS 119005</strain>
    </source>
</reference>
<dbReference type="EMBL" id="MU393426">
    <property type="protein sequence ID" value="KAI4869978.1"/>
    <property type="molecule type" value="Genomic_DNA"/>
</dbReference>
<proteinExistence type="predicted"/>
<name>A0ACB9ZEA1_9PEZI</name>
<evidence type="ECO:0000313" key="2">
    <source>
        <dbReference type="Proteomes" id="UP001497700"/>
    </source>
</evidence>
<protein>
    <submittedName>
        <fullName evidence="1">Heterokaryon incompatibility protein-domain-containing protein</fullName>
    </submittedName>
</protein>
<sequence>MAKDQLPVYKHTEIKEKGVIRIAHLLQGDGDSSIYVEISTISIINKHIPKYNALSWQWSGQDEDPFIRIRNRPATNQGTDGAESNEWLWMRVKQNLWDALRRLRNPNVEVWLWVDAICIMQVEERRDSNSEKSQQISMMTDIYKNASEVKVWLGEPKQGVKGRIIDDNITPEDVKTAVRYIDMLGNLDDSNHIAGVDQGILEKAGIYNLDPLFKFLRREWFSRRWIVQEVSVNRKVQVHCGGESVKWEDLAYAVALLERVGRDGTINRMLQKRPETRHVADYVGNISALPAYRLVQNKHTLSRMRGEVEVLEQTLEQLVCFLAVFKASRAHDTIYSILGIASDFKPVTGKDGGTSDLKEEFVVDYEQEPLQVFKRFLKLAIEKSKSLDILCRPWAPVTDKGLDDKEKNLELPSWMPNIERKPFQATKRGKMVRYNSDPLVGAAIFRLKFYSASGLRDPVVKDENGKTDKSFFEIDVEIASSRHIRVHAFELSRIGETWNSASFGNIPYSWLEAGKWHNGREQPPDELWRTLVADRTHEGNKADPWYPMAFQSAAREKELRYGINTAELIHDKNNAAYSEVFRRVQAVVWNRRLIRTEGIKPRGKGEKWRHLGLAPEAAEKGDLICIVLGCSVPLVLRACPKSGDEHQSAANGPGNQPTRNQSRNGGQGKQAGTSNSQHSGSQGENTETYTLVGDCYIDDMMDGQAVAHDPKWKEFNIV</sequence>
<comment type="caution">
    <text evidence="1">The sequence shown here is derived from an EMBL/GenBank/DDBJ whole genome shotgun (WGS) entry which is preliminary data.</text>
</comment>
<keyword evidence="2" id="KW-1185">Reference proteome</keyword>
<accession>A0ACB9ZEA1</accession>
<organism evidence="1 2">
    <name type="scientific">Hypoxylon rubiginosum</name>
    <dbReference type="NCBI Taxonomy" id="110542"/>
    <lineage>
        <taxon>Eukaryota</taxon>
        <taxon>Fungi</taxon>
        <taxon>Dikarya</taxon>
        <taxon>Ascomycota</taxon>
        <taxon>Pezizomycotina</taxon>
        <taxon>Sordariomycetes</taxon>
        <taxon>Xylariomycetidae</taxon>
        <taxon>Xylariales</taxon>
        <taxon>Hypoxylaceae</taxon>
        <taxon>Hypoxylon</taxon>
    </lineage>
</organism>
<dbReference type="Proteomes" id="UP001497700">
    <property type="component" value="Unassembled WGS sequence"/>
</dbReference>
<gene>
    <name evidence="1" type="ORF">F4820DRAFT_470107</name>
</gene>